<dbReference type="InterPro" id="IPR045224">
    <property type="entry name" value="HDZip_class_I_plant"/>
</dbReference>
<dbReference type="PROSITE" id="PS50071">
    <property type="entry name" value="HOMEOBOX_2"/>
    <property type="match status" value="1"/>
</dbReference>
<accession>A0A8J5FU61</accession>
<evidence type="ECO:0000256" key="1">
    <source>
        <dbReference type="ARBA" id="ARBA00004123"/>
    </source>
</evidence>
<dbReference type="CDD" id="cd09272">
    <property type="entry name" value="RNase_HI_RT_Ty1"/>
    <property type="match status" value="1"/>
</dbReference>
<dbReference type="GO" id="GO:0045893">
    <property type="term" value="P:positive regulation of DNA-templated transcription"/>
    <property type="evidence" value="ECO:0007669"/>
    <property type="project" value="TreeGrafter"/>
</dbReference>
<dbReference type="Pfam" id="PF00046">
    <property type="entry name" value="Homeodomain"/>
    <property type="match status" value="1"/>
</dbReference>
<name>A0A8J5FU61_ZINOF</name>
<feature type="domain" description="Homeobox" evidence="11">
    <location>
        <begin position="73"/>
        <end position="133"/>
    </location>
</feature>
<evidence type="ECO:0000313" key="12">
    <source>
        <dbReference type="EMBL" id="KAG6490541.1"/>
    </source>
</evidence>
<evidence type="ECO:0000256" key="5">
    <source>
        <dbReference type="ARBA" id="ARBA00023163"/>
    </source>
</evidence>
<dbReference type="InterPro" id="IPR001356">
    <property type="entry name" value="HD"/>
</dbReference>
<dbReference type="SMART" id="SM00389">
    <property type="entry name" value="HOX"/>
    <property type="match status" value="1"/>
</dbReference>
<comment type="subcellular location">
    <subcellularLocation>
        <location evidence="1 8 9">Nucleus</location>
    </subcellularLocation>
</comment>
<gene>
    <name evidence="12" type="ORF">ZIOFF_051839</name>
</gene>
<comment type="function">
    <text evidence="10">Transcription factor.</text>
</comment>
<keyword evidence="3 8" id="KW-0238">DNA-binding</keyword>
<dbReference type="GO" id="GO:0000981">
    <property type="term" value="F:DNA-binding transcription factor activity, RNA polymerase II-specific"/>
    <property type="evidence" value="ECO:0007669"/>
    <property type="project" value="UniProtKB-UniRule"/>
</dbReference>
<keyword evidence="13" id="KW-1185">Reference proteome</keyword>
<evidence type="ECO:0000313" key="13">
    <source>
        <dbReference type="Proteomes" id="UP000734854"/>
    </source>
</evidence>
<evidence type="ECO:0000256" key="10">
    <source>
        <dbReference type="RuleBase" id="RU369038"/>
    </source>
</evidence>
<evidence type="ECO:0000256" key="2">
    <source>
        <dbReference type="ARBA" id="ARBA00023015"/>
    </source>
</evidence>
<sequence length="321" mass="36017">MGHQEDALFFFSLDHPAQTSRGIRSPSSSFLLAYVQMLDRPAAMINVFPTIAAGAIACEPPRRRRNKARCGLLAAEAKKRRLNDDQVKLLETRFEEEKKLQFGRKLYLAAELGLDPKQVAVWFQNRRVRHKSKQVEEAYLELKSVHDATLLEKCHLEKEVLKLKDKLLAAEEELRRLSLCGTCGGTGSGELTGSPNSSTLTDQPAVSEFGTMEEEAELMFLPEFMQNPTKHHVSVAKRILRYITGILDYGIWYTRVSKFDLCGFNDSDWASSVDDRKNTLACVYNLGSRVISWSSKKQTTIALSSSEAEYVAATSAAYQAI</sequence>
<evidence type="ECO:0000256" key="4">
    <source>
        <dbReference type="ARBA" id="ARBA00023155"/>
    </source>
</evidence>
<evidence type="ECO:0000256" key="6">
    <source>
        <dbReference type="ARBA" id="ARBA00023242"/>
    </source>
</evidence>
<proteinExistence type="inferred from homology"/>
<dbReference type="GO" id="GO:0005634">
    <property type="term" value="C:nucleus"/>
    <property type="evidence" value="ECO:0007669"/>
    <property type="project" value="UniProtKB-SubCell"/>
</dbReference>
<dbReference type="GO" id="GO:0043565">
    <property type="term" value="F:sequence-specific DNA binding"/>
    <property type="evidence" value="ECO:0007669"/>
    <property type="project" value="TreeGrafter"/>
</dbReference>
<feature type="DNA-binding region" description="Homeobox" evidence="8">
    <location>
        <begin position="75"/>
        <end position="134"/>
    </location>
</feature>
<dbReference type="InterPro" id="IPR017970">
    <property type="entry name" value="Homeobox_CS"/>
</dbReference>
<keyword evidence="6 8" id="KW-0539">Nucleus</keyword>
<comment type="caution">
    <text evidence="12">The sequence shown here is derived from an EMBL/GenBank/DDBJ whole genome shotgun (WGS) entry which is preliminary data.</text>
</comment>
<evidence type="ECO:0000259" key="11">
    <source>
        <dbReference type="PROSITE" id="PS50071"/>
    </source>
</evidence>
<evidence type="ECO:0000256" key="9">
    <source>
        <dbReference type="RuleBase" id="RU000682"/>
    </source>
</evidence>
<dbReference type="PROSITE" id="PS00027">
    <property type="entry name" value="HOMEOBOX_1"/>
    <property type="match status" value="1"/>
</dbReference>
<reference evidence="12 13" key="1">
    <citation type="submission" date="2020-08" db="EMBL/GenBank/DDBJ databases">
        <title>Plant Genome Project.</title>
        <authorList>
            <person name="Zhang R.-G."/>
        </authorList>
    </citation>
    <scope>NUCLEOTIDE SEQUENCE [LARGE SCALE GENOMIC DNA]</scope>
    <source>
        <tissue evidence="12">Rhizome</tissue>
    </source>
</reference>
<dbReference type="AlphaFoldDB" id="A0A8J5FU61"/>
<dbReference type="EMBL" id="JACMSC010000014">
    <property type="protein sequence ID" value="KAG6490541.1"/>
    <property type="molecule type" value="Genomic_DNA"/>
</dbReference>
<dbReference type="PANTHER" id="PTHR24326">
    <property type="entry name" value="HOMEOBOX-LEUCINE ZIPPER PROTEIN"/>
    <property type="match status" value="1"/>
</dbReference>
<evidence type="ECO:0000256" key="7">
    <source>
        <dbReference type="ARBA" id="ARBA00025748"/>
    </source>
</evidence>
<dbReference type="InterPro" id="IPR009057">
    <property type="entry name" value="Homeodomain-like_sf"/>
</dbReference>
<keyword evidence="2 10" id="KW-0805">Transcription regulation</keyword>
<dbReference type="CDD" id="cd00086">
    <property type="entry name" value="homeodomain"/>
    <property type="match status" value="1"/>
</dbReference>
<evidence type="ECO:0000256" key="8">
    <source>
        <dbReference type="PROSITE-ProRule" id="PRU00108"/>
    </source>
</evidence>
<dbReference type="PANTHER" id="PTHR24326:SF527">
    <property type="entry name" value="HOMEOBOX-LEUCINE ZIPPER PROTEIN ATHB-40"/>
    <property type="match status" value="1"/>
</dbReference>
<dbReference type="SUPFAM" id="SSF46689">
    <property type="entry name" value="Homeodomain-like"/>
    <property type="match status" value="1"/>
</dbReference>
<dbReference type="Proteomes" id="UP000734854">
    <property type="component" value="Unassembled WGS sequence"/>
</dbReference>
<protein>
    <recommendedName>
        <fullName evidence="10">Homeobox-leucine zipper protein</fullName>
    </recommendedName>
    <alternativeName>
        <fullName evidence="10">HD-ZIP protein</fullName>
    </alternativeName>
    <alternativeName>
        <fullName evidence="10">Homeodomain transcription factor</fullName>
    </alternativeName>
</protein>
<keyword evidence="5 10" id="KW-0804">Transcription</keyword>
<evidence type="ECO:0000256" key="3">
    <source>
        <dbReference type="ARBA" id="ARBA00023125"/>
    </source>
</evidence>
<keyword evidence="4 8" id="KW-0371">Homeobox</keyword>
<organism evidence="12 13">
    <name type="scientific">Zingiber officinale</name>
    <name type="common">Ginger</name>
    <name type="synonym">Amomum zingiber</name>
    <dbReference type="NCBI Taxonomy" id="94328"/>
    <lineage>
        <taxon>Eukaryota</taxon>
        <taxon>Viridiplantae</taxon>
        <taxon>Streptophyta</taxon>
        <taxon>Embryophyta</taxon>
        <taxon>Tracheophyta</taxon>
        <taxon>Spermatophyta</taxon>
        <taxon>Magnoliopsida</taxon>
        <taxon>Liliopsida</taxon>
        <taxon>Zingiberales</taxon>
        <taxon>Zingiberaceae</taxon>
        <taxon>Zingiber</taxon>
    </lineage>
</organism>
<dbReference type="Gene3D" id="1.10.10.60">
    <property type="entry name" value="Homeodomain-like"/>
    <property type="match status" value="1"/>
</dbReference>
<comment type="similarity">
    <text evidence="7 10">Belongs to the HD-ZIP homeobox family. Class I subfamily.</text>
</comment>